<dbReference type="Proteomes" id="UP000093044">
    <property type="component" value="Chromosome"/>
</dbReference>
<sequence length="263" mass="29598">MLRIGLAQIEVKLRDREENFKTVERWMERYHTPSDTETIVVLPEIFDVGYVIGEAGRYADRGAAQAAEFLGGLARRYNVWFAGGSVLAMTEEGAVNRALLINPQGEYLAHYDKVHLVPMMDEEKYLRAGSAPGLFEIGGVKINNVICYDLRFCEWLRMGALAGAQLCLVSAEWPVSRIEHWSTLLRARAIENMMFVAACNMVGATEADDFGGRSAVVDPWGRTLYEGGEGEEGAFICIEPRESDEIRGYIKAFDMRRPELYRL</sequence>
<evidence type="ECO:0000259" key="1">
    <source>
        <dbReference type="PROSITE" id="PS50263"/>
    </source>
</evidence>
<dbReference type="EMBL" id="CP016757">
    <property type="protein sequence ID" value="ANZ46451.1"/>
    <property type="molecule type" value="Genomic_DNA"/>
</dbReference>
<dbReference type="PANTHER" id="PTHR23088:SF27">
    <property type="entry name" value="DEAMINATED GLUTATHIONE AMIDASE"/>
    <property type="match status" value="1"/>
</dbReference>
<protein>
    <submittedName>
        <fullName evidence="2">Hydrolase</fullName>
    </submittedName>
</protein>
<proteinExistence type="predicted"/>
<dbReference type="PANTHER" id="PTHR23088">
    <property type="entry name" value="NITRILASE-RELATED"/>
    <property type="match status" value="1"/>
</dbReference>
<dbReference type="GO" id="GO:0016787">
    <property type="term" value="F:hydrolase activity"/>
    <property type="evidence" value="ECO:0007669"/>
    <property type="project" value="UniProtKB-KW"/>
</dbReference>
<name>A0A1B2I920_9BACT</name>
<dbReference type="PROSITE" id="PS50263">
    <property type="entry name" value="CN_HYDROLASE"/>
    <property type="match status" value="1"/>
</dbReference>
<keyword evidence="2" id="KW-0378">Hydrolase</keyword>
<dbReference type="OrthoDB" id="9811121at2"/>
<dbReference type="AlphaFoldDB" id="A0A1B2I920"/>
<keyword evidence="3" id="KW-1185">Reference proteome</keyword>
<feature type="domain" description="CN hydrolase" evidence="1">
    <location>
        <begin position="2"/>
        <end position="240"/>
    </location>
</feature>
<organism evidence="2 3">
    <name type="scientific">Cloacibacillus porcorum</name>
    <dbReference type="NCBI Taxonomy" id="1197717"/>
    <lineage>
        <taxon>Bacteria</taxon>
        <taxon>Thermotogati</taxon>
        <taxon>Synergistota</taxon>
        <taxon>Synergistia</taxon>
        <taxon>Synergistales</taxon>
        <taxon>Synergistaceae</taxon>
        <taxon>Cloacibacillus</taxon>
    </lineage>
</organism>
<dbReference type="STRING" id="1197717.BED41_15885"/>
<dbReference type="RefSeq" id="WP_066748615.1">
    <property type="nucleotide sequence ID" value="NZ_CATWZH010000050.1"/>
</dbReference>
<dbReference type="KEGG" id="cpor:BED41_15885"/>
<dbReference type="InterPro" id="IPR036526">
    <property type="entry name" value="C-N_Hydrolase_sf"/>
</dbReference>
<dbReference type="SUPFAM" id="SSF56317">
    <property type="entry name" value="Carbon-nitrogen hydrolase"/>
    <property type="match status" value="1"/>
</dbReference>
<evidence type="ECO:0000313" key="3">
    <source>
        <dbReference type="Proteomes" id="UP000093044"/>
    </source>
</evidence>
<gene>
    <name evidence="2" type="ORF">BED41_15885</name>
</gene>
<evidence type="ECO:0000313" key="2">
    <source>
        <dbReference type="EMBL" id="ANZ46451.1"/>
    </source>
</evidence>
<dbReference type="Pfam" id="PF00795">
    <property type="entry name" value="CN_hydrolase"/>
    <property type="match status" value="1"/>
</dbReference>
<dbReference type="InterPro" id="IPR003010">
    <property type="entry name" value="C-N_Hydrolase"/>
</dbReference>
<accession>A0A1B2I920</accession>
<dbReference type="GeneID" id="83059326"/>
<reference evidence="2" key="1">
    <citation type="submission" date="2016-08" db="EMBL/GenBank/DDBJ databases">
        <title>Complete genome of Cloacibacillus porcorum.</title>
        <authorList>
            <person name="Looft T."/>
            <person name="Bayles D.O."/>
            <person name="Alt D.P."/>
        </authorList>
    </citation>
    <scope>NUCLEOTIDE SEQUENCE [LARGE SCALE GENOMIC DNA]</scope>
    <source>
        <strain evidence="2">CL-84</strain>
    </source>
</reference>
<dbReference type="Gene3D" id="3.60.110.10">
    <property type="entry name" value="Carbon-nitrogen hydrolase"/>
    <property type="match status" value="1"/>
</dbReference>